<dbReference type="EMBL" id="BLZA01000030">
    <property type="protein sequence ID" value="GHJ88191.1"/>
    <property type="molecule type" value="Genomic_DNA"/>
</dbReference>
<feature type="compositionally biased region" description="Polar residues" evidence="1">
    <location>
        <begin position="183"/>
        <end position="194"/>
    </location>
</feature>
<dbReference type="AlphaFoldDB" id="A0A8H3TWI3"/>
<name>A0A8H3TWI3_9TREE</name>
<feature type="region of interest" description="Disordered" evidence="1">
    <location>
        <begin position="137"/>
        <end position="230"/>
    </location>
</feature>
<feature type="region of interest" description="Disordered" evidence="1">
    <location>
        <begin position="54"/>
        <end position="76"/>
    </location>
</feature>
<evidence type="ECO:0000313" key="3">
    <source>
        <dbReference type="Proteomes" id="UP000620104"/>
    </source>
</evidence>
<proteinExistence type="predicted"/>
<accession>A0A8H3TWI3</accession>
<dbReference type="OrthoDB" id="2593490at2759"/>
<comment type="caution">
    <text evidence="2">The sequence shown here is derived from an EMBL/GenBank/DDBJ whole genome shotgun (WGS) entry which is preliminary data.</text>
</comment>
<gene>
    <name evidence="2" type="ORF">NliqN6_4593</name>
</gene>
<evidence type="ECO:0000256" key="1">
    <source>
        <dbReference type="SAM" id="MobiDB-lite"/>
    </source>
</evidence>
<evidence type="ECO:0000313" key="2">
    <source>
        <dbReference type="EMBL" id="GHJ88191.1"/>
    </source>
</evidence>
<dbReference type="Proteomes" id="UP000620104">
    <property type="component" value="Unassembled WGS sequence"/>
</dbReference>
<protein>
    <submittedName>
        <fullName evidence="2">Uncharacterized protein</fullName>
    </submittedName>
</protein>
<sequence>MFSSSLPYTRRTSHDRYTQPLPPPVPASPLRQPSHPEPHHAFSAPAVIPQHADPAATLTSPYGGPLVDSPGIDPTTEDAALSEAIRRSLSISSQQGGVWADMHALQDARDVEWSVGASGESGEKETEAERMVRMMSRRCRDRSRGRYSATTVPMGGFAPSQDPAQAPVGDPWNQGFRQDHSPYQESEQPTYQQNRESRHTESYQGPIYPQHEKYSWPAPLPPSLNTQDYPLHQHASSIPLAHHREHFAATTASPAPSKATYIPSLTPLDSALPSGAATPCPPYQLQPETAYLDAIPFEPSSGPSMRMPAAEDYASIPGYGACDSDEEEEEVNAIAQAGVGRSGTVVSRSSYTVGDEASLMRVSEAVPEPAILEELEQGMGAVQVEQSTEPVGPGPTAPEETAVRKIEDAVQEKRTLVFSYHPLPASAEPTPRIPAKSTLPPQIRLYLQPTSFQLLSTSLKRLLADLMISADSLFVPAPTAYAESEQERPEWHVDVWVRTFALPVPPERRVVGGGFRTMIGLEMDEIKPRPAPAGRASSSSLALTRTRSSVGERQEALSVQTLPRKPIATTTDHENALVPSFATSFVLRLRLIQPLHLPFSAAQLVETLHRHYKYGQRIARSSTTSVAAGTVEENAYSFAKMVDRAPGPIDEVARLSKAHKLGKIRGGAAAPLDDDADDGIQGQAGRKGFRYTVRKAVSKAVGAVQSEREETVEDDRANWVTPFTG</sequence>
<organism evidence="2 3">
    <name type="scientific">Naganishia liquefaciens</name>
    <dbReference type="NCBI Taxonomy" id="104408"/>
    <lineage>
        <taxon>Eukaryota</taxon>
        <taxon>Fungi</taxon>
        <taxon>Dikarya</taxon>
        <taxon>Basidiomycota</taxon>
        <taxon>Agaricomycotina</taxon>
        <taxon>Tremellomycetes</taxon>
        <taxon>Filobasidiales</taxon>
        <taxon>Filobasidiaceae</taxon>
        <taxon>Naganishia</taxon>
    </lineage>
</organism>
<reference evidence="2" key="1">
    <citation type="submission" date="2020-07" db="EMBL/GenBank/DDBJ databases">
        <title>Draft Genome Sequence of a Deep-Sea Yeast, Naganishia (Cryptococcus) liquefaciens strain N6.</title>
        <authorList>
            <person name="Han Y.W."/>
            <person name="Kajitani R."/>
            <person name="Morimoto H."/>
            <person name="Parhat M."/>
            <person name="Tsubouchi H."/>
            <person name="Bakenova O."/>
            <person name="Ogata M."/>
            <person name="Argunhan B."/>
            <person name="Aoki R."/>
            <person name="Kajiwara S."/>
            <person name="Itoh T."/>
            <person name="Iwasaki H."/>
        </authorList>
    </citation>
    <scope>NUCLEOTIDE SEQUENCE</scope>
    <source>
        <strain evidence="2">N6</strain>
    </source>
</reference>
<feature type="region of interest" description="Disordered" evidence="1">
    <location>
        <begin position="1"/>
        <end position="42"/>
    </location>
</feature>
<keyword evidence="3" id="KW-1185">Reference proteome</keyword>